<dbReference type="Pfam" id="PF22807">
    <property type="entry name" value="TrAA12"/>
    <property type="match status" value="1"/>
</dbReference>
<keyword evidence="4" id="KW-1185">Reference proteome</keyword>
<keyword evidence="1" id="KW-0732">Signal</keyword>
<dbReference type="GeneID" id="80893391"/>
<dbReference type="Gene3D" id="2.120.10.30">
    <property type="entry name" value="TolB, C-terminal domain"/>
    <property type="match status" value="1"/>
</dbReference>
<dbReference type="EMBL" id="JAJHUN010000001">
    <property type="protein sequence ID" value="KAJ4164562.1"/>
    <property type="molecule type" value="Genomic_DNA"/>
</dbReference>
<dbReference type="KEGG" id="amus:LMH87_006232"/>
<feature type="domain" description="Pyrroloquinoline quinone-dependent pyranose dehydrogenase beta-propeller" evidence="2">
    <location>
        <begin position="45"/>
        <end position="435"/>
    </location>
</feature>
<dbReference type="AlphaFoldDB" id="A0A9W8QQG8"/>
<dbReference type="RefSeq" id="XP_056059477.1">
    <property type="nucleotide sequence ID" value="XM_056204086.1"/>
</dbReference>
<reference evidence="3" key="1">
    <citation type="journal article" date="2023" name="Access Microbiol">
        <title>De-novo genome assembly for Akanthomyces muscarius, a biocontrol agent of insect agricultural pests.</title>
        <authorList>
            <person name="Erdos Z."/>
            <person name="Studholme D.J."/>
            <person name="Raymond B."/>
            <person name="Sharma M."/>
        </authorList>
    </citation>
    <scope>NUCLEOTIDE SEQUENCE</scope>
    <source>
        <strain evidence="3">Ve6</strain>
    </source>
</reference>
<gene>
    <name evidence="3" type="ORF">LMH87_006232</name>
</gene>
<dbReference type="SUPFAM" id="SSF50952">
    <property type="entry name" value="Soluble quinoprotein glucose dehydrogenase"/>
    <property type="match status" value="1"/>
</dbReference>
<evidence type="ECO:0000313" key="3">
    <source>
        <dbReference type="EMBL" id="KAJ4164562.1"/>
    </source>
</evidence>
<evidence type="ECO:0000256" key="1">
    <source>
        <dbReference type="SAM" id="SignalP"/>
    </source>
</evidence>
<sequence length="446" mass="48234">MRCAAPRLDSSRAMSLSKALAVIFAATAAAADMACPGPAPNSSPRTANGVSWKVLTNQISQPRQLVQDTLGNILMAEGKGLRRLELDRAEGMDLCVKSSTQFVVDETLNHGIALTADGKTLFASSSTDVYAYTYDAATGVAGPARNVITGMNQTGHVTRTLYIPPENPDLLLVTRGSNDNVDPGTADIGSGRSQLRVFHVADLVNGKHAVDYTEGDVMGWGLRNSVGMGQDPTTGNIWSVENSLDDMKRLGDDIHNSNPGEEMNFHGRPNDTAGYHYGRNFGYPGCLSMFDTASVKDYAGGTREPTVGAQFMGDHQPQYSDLWCRRHATPPRITFGSHLAPLDVKFLHDGSAALIAFHGSWNRQPPNGYRLSRVSFANGNPVKRSHEGDAEEMLMWNSDNSDCEKHCFRPAGLLLDRQGRLFMTSDATGELFLVMGAQNKGVKANP</sequence>
<proteinExistence type="predicted"/>
<dbReference type="InterPro" id="IPR011042">
    <property type="entry name" value="6-blade_b-propeller_TolB-like"/>
</dbReference>
<feature type="signal peptide" evidence="1">
    <location>
        <begin position="1"/>
        <end position="30"/>
    </location>
</feature>
<evidence type="ECO:0000313" key="4">
    <source>
        <dbReference type="Proteomes" id="UP001144673"/>
    </source>
</evidence>
<organism evidence="3 4">
    <name type="scientific">Akanthomyces muscarius</name>
    <name type="common">Entomopathogenic fungus</name>
    <name type="synonym">Lecanicillium muscarium</name>
    <dbReference type="NCBI Taxonomy" id="2231603"/>
    <lineage>
        <taxon>Eukaryota</taxon>
        <taxon>Fungi</taxon>
        <taxon>Dikarya</taxon>
        <taxon>Ascomycota</taxon>
        <taxon>Pezizomycotina</taxon>
        <taxon>Sordariomycetes</taxon>
        <taxon>Hypocreomycetidae</taxon>
        <taxon>Hypocreales</taxon>
        <taxon>Cordycipitaceae</taxon>
        <taxon>Akanthomyces</taxon>
    </lineage>
</organism>
<dbReference type="InterPro" id="IPR011041">
    <property type="entry name" value="Quinoprot_gluc/sorb_DH_b-prop"/>
</dbReference>
<protein>
    <recommendedName>
        <fullName evidence="2">Pyrroloquinoline quinone-dependent pyranose dehydrogenase beta-propeller domain-containing protein</fullName>
    </recommendedName>
</protein>
<dbReference type="InterPro" id="IPR054539">
    <property type="entry name" value="Beta-prop_PDH"/>
</dbReference>
<feature type="chain" id="PRO_5040936302" description="Pyrroloquinoline quinone-dependent pyranose dehydrogenase beta-propeller domain-containing protein" evidence="1">
    <location>
        <begin position="31"/>
        <end position="446"/>
    </location>
</feature>
<evidence type="ECO:0000259" key="2">
    <source>
        <dbReference type="Pfam" id="PF22807"/>
    </source>
</evidence>
<comment type="caution">
    <text evidence="3">The sequence shown here is derived from an EMBL/GenBank/DDBJ whole genome shotgun (WGS) entry which is preliminary data.</text>
</comment>
<dbReference type="Proteomes" id="UP001144673">
    <property type="component" value="Chromosome 1"/>
</dbReference>
<name>A0A9W8QQG8_AKAMU</name>
<accession>A0A9W8QQG8</accession>